<evidence type="ECO:0000256" key="2">
    <source>
        <dbReference type="ARBA" id="ARBA00022692"/>
    </source>
</evidence>
<feature type="compositionally biased region" description="Low complexity" evidence="8">
    <location>
        <begin position="394"/>
        <end position="417"/>
    </location>
</feature>
<dbReference type="GO" id="GO:0071555">
    <property type="term" value="P:cell wall organization"/>
    <property type="evidence" value="ECO:0007669"/>
    <property type="project" value="UniProtKB-KW"/>
</dbReference>
<dbReference type="Proteomes" id="UP001298753">
    <property type="component" value="Unassembled WGS sequence"/>
</dbReference>
<evidence type="ECO:0000256" key="1">
    <source>
        <dbReference type="ARBA" id="ARBA00022475"/>
    </source>
</evidence>
<organism evidence="9 10">
    <name type="scientific">Agathobaculum butyriciproducens</name>
    <dbReference type="NCBI Taxonomy" id="1628085"/>
    <lineage>
        <taxon>Bacteria</taxon>
        <taxon>Bacillati</taxon>
        <taxon>Bacillota</taxon>
        <taxon>Clostridia</taxon>
        <taxon>Eubacteriales</taxon>
        <taxon>Butyricicoccaceae</taxon>
        <taxon>Agathobaculum</taxon>
    </lineage>
</organism>
<evidence type="ECO:0000256" key="3">
    <source>
        <dbReference type="ARBA" id="ARBA00022989"/>
    </source>
</evidence>
<proteinExistence type="inferred from homology"/>
<dbReference type="HAMAP" id="MF_02065">
    <property type="entry name" value="MltG"/>
    <property type="match status" value="1"/>
</dbReference>
<dbReference type="Gene3D" id="3.30.160.60">
    <property type="entry name" value="Classic Zinc Finger"/>
    <property type="match status" value="1"/>
</dbReference>
<keyword evidence="10" id="KW-1185">Reference proteome</keyword>
<evidence type="ECO:0000256" key="4">
    <source>
        <dbReference type="ARBA" id="ARBA00023136"/>
    </source>
</evidence>
<dbReference type="GO" id="GO:0008932">
    <property type="term" value="F:lytic endotransglycosylase activity"/>
    <property type="evidence" value="ECO:0007669"/>
    <property type="project" value="UniProtKB-UniRule"/>
</dbReference>
<dbReference type="GeneID" id="98660213"/>
<keyword evidence="3 7" id="KW-1133">Transmembrane helix</keyword>
<keyword evidence="1 7" id="KW-1003">Cell membrane</keyword>
<comment type="function">
    <text evidence="7">Functions as a peptidoglycan terminase that cleaves nascent peptidoglycan strands endolytically to terminate their elongation.</text>
</comment>
<feature type="site" description="Important for catalytic activity" evidence="7">
    <location>
        <position position="281"/>
    </location>
</feature>
<feature type="transmembrane region" description="Helical" evidence="7">
    <location>
        <begin position="55"/>
        <end position="81"/>
    </location>
</feature>
<evidence type="ECO:0000256" key="7">
    <source>
        <dbReference type="HAMAP-Rule" id="MF_02065"/>
    </source>
</evidence>
<evidence type="ECO:0000313" key="10">
    <source>
        <dbReference type="Proteomes" id="UP001298753"/>
    </source>
</evidence>
<dbReference type="EC" id="4.2.2.29" evidence="7"/>
<comment type="catalytic activity">
    <reaction evidence="7">
        <text>a peptidoglycan chain = a peptidoglycan chain with N-acetyl-1,6-anhydromuramyl-[peptide] at the reducing end + a peptidoglycan chain with N-acetylglucosamine at the non-reducing end.</text>
        <dbReference type="EC" id="4.2.2.29"/>
    </reaction>
</comment>
<keyword evidence="4 7" id="KW-0472">Membrane</keyword>
<dbReference type="Pfam" id="PF02618">
    <property type="entry name" value="YceG"/>
    <property type="match status" value="1"/>
</dbReference>
<dbReference type="NCBIfam" id="TIGR00247">
    <property type="entry name" value="endolytic transglycosylase MltG"/>
    <property type="match status" value="1"/>
</dbReference>
<dbReference type="PANTHER" id="PTHR30518">
    <property type="entry name" value="ENDOLYTIC MUREIN TRANSGLYCOSYLASE"/>
    <property type="match status" value="1"/>
</dbReference>
<evidence type="ECO:0000256" key="5">
    <source>
        <dbReference type="ARBA" id="ARBA00023239"/>
    </source>
</evidence>
<evidence type="ECO:0000256" key="6">
    <source>
        <dbReference type="ARBA" id="ARBA00023316"/>
    </source>
</evidence>
<feature type="compositionally biased region" description="Basic and acidic residues" evidence="8">
    <location>
        <begin position="27"/>
        <end position="39"/>
    </location>
</feature>
<reference evidence="9 10" key="1">
    <citation type="submission" date="2021-10" db="EMBL/GenBank/DDBJ databases">
        <title>Anaerobic single-cell dispensing facilitates the cultivation of human gut bacteria.</title>
        <authorList>
            <person name="Afrizal A."/>
        </authorList>
    </citation>
    <scope>NUCLEOTIDE SEQUENCE [LARGE SCALE GENOMIC DNA]</scope>
    <source>
        <strain evidence="9 10">CLA-AA-H270</strain>
    </source>
</reference>
<comment type="subcellular location">
    <subcellularLocation>
        <location evidence="7">Cell membrane</location>
        <topology evidence="7">Single-pass membrane protein</topology>
    </subcellularLocation>
</comment>
<keyword evidence="2 7" id="KW-0812">Transmembrane</keyword>
<dbReference type="CDD" id="cd08010">
    <property type="entry name" value="MltG_like"/>
    <property type="match status" value="1"/>
</dbReference>
<dbReference type="GO" id="GO:0005886">
    <property type="term" value="C:plasma membrane"/>
    <property type="evidence" value="ECO:0007669"/>
    <property type="project" value="UniProtKB-SubCell"/>
</dbReference>
<keyword evidence="5 7" id="KW-0456">Lyase</keyword>
<dbReference type="EMBL" id="JAJEPX010000001">
    <property type="protein sequence ID" value="MCC2175767.1"/>
    <property type="molecule type" value="Genomic_DNA"/>
</dbReference>
<feature type="compositionally biased region" description="Basic and acidic residues" evidence="8">
    <location>
        <begin position="1"/>
        <end position="12"/>
    </location>
</feature>
<dbReference type="GO" id="GO:0009252">
    <property type="term" value="P:peptidoglycan biosynthetic process"/>
    <property type="evidence" value="ECO:0007669"/>
    <property type="project" value="UniProtKB-UniRule"/>
</dbReference>
<dbReference type="AlphaFoldDB" id="A0AAW4VS78"/>
<comment type="similarity">
    <text evidence="7">Belongs to the transglycosylase MltG family.</text>
</comment>
<evidence type="ECO:0000256" key="8">
    <source>
        <dbReference type="SAM" id="MobiDB-lite"/>
    </source>
</evidence>
<feature type="region of interest" description="Disordered" evidence="8">
    <location>
        <begin position="1"/>
        <end position="53"/>
    </location>
</feature>
<dbReference type="Gene3D" id="3.30.1490.480">
    <property type="entry name" value="Endolytic murein transglycosylase"/>
    <property type="match status" value="1"/>
</dbReference>
<sequence>MDNHFNNDETRRVPLPGSESPVPEQFTPEHFDDDREPEQPQKQPKRRRSRRQMNAGCAGSMVYMIAVVGVSLVLSIAALFMANDIFAFVKADAVKEITVSENTSVSSLAKELDDQGVINYHSVFKLYLTLKHQTDTSVLAGAYQLNPSMDYGQIVDALANTASTETVQITIPEGYSISQIRQVLLDNHICTEDALDEVLNDYSFKHDFLKDEKPAAEGWLEGYLFPDTYEVYKGNAAVVDTINKMLNNFGNKYDADIKSGAENLGRSMHDIVTIASLVEREAQRDDERARIAGVIYNRLNNSSEFPYLQVDASVLYGLGRTGGKLSDEDLKSDSEYNLYNHEGLPPGPICNPGHASLYAASHPEDNNYYYYVAMPDGSHLFASSYEEHERNIEASNQAQAQAASASADTTTTEATGE</sequence>
<protein>
    <recommendedName>
        <fullName evidence="7">Endolytic murein transglycosylase</fullName>
        <ecNumber evidence="7">4.2.2.29</ecNumber>
    </recommendedName>
    <alternativeName>
        <fullName evidence="7">Peptidoglycan lytic transglycosylase</fullName>
    </alternativeName>
    <alternativeName>
        <fullName evidence="7">Peptidoglycan polymerization terminase</fullName>
    </alternativeName>
</protein>
<feature type="region of interest" description="Disordered" evidence="8">
    <location>
        <begin position="386"/>
        <end position="417"/>
    </location>
</feature>
<dbReference type="PANTHER" id="PTHR30518:SF2">
    <property type="entry name" value="ENDOLYTIC MUREIN TRANSGLYCOSYLASE"/>
    <property type="match status" value="1"/>
</dbReference>
<dbReference type="InterPro" id="IPR003770">
    <property type="entry name" value="MLTG-like"/>
</dbReference>
<gene>
    <name evidence="7 9" type="primary">mltG</name>
    <name evidence="9" type="ORF">LKD22_01260</name>
</gene>
<dbReference type="RefSeq" id="WP_227599997.1">
    <property type="nucleotide sequence ID" value="NZ_JAJEPX010000001.1"/>
</dbReference>
<keyword evidence="6 7" id="KW-0961">Cell wall biogenesis/degradation</keyword>
<accession>A0AAW4VS78</accession>
<evidence type="ECO:0000313" key="9">
    <source>
        <dbReference type="EMBL" id="MCC2175767.1"/>
    </source>
</evidence>
<comment type="caution">
    <text evidence="9">The sequence shown here is derived from an EMBL/GenBank/DDBJ whole genome shotgun (WGS) entry which is preliminary data.</text>
</comment>
<name>A0AAW4VS78_9FIRM</name>